<name>A0ABS5J4M0_9BACT</name>
<keyword evidence="2" id="KW-1185">Reference proteome</keyword>
<dbReference type="EMBL" id="JAGTXB010000012">
    <property type="protein sequence ID" value="MBS0030028.1"/>
    <property type="molecule type" value="Genomic_DNA"/>
</dbReference>
<dbReference type="Proteomes" id="UP000676386">
    <property type="component" value="Unassembled WGS sequence"/>
</dbReference>
<comment type="caution">
    <text evidence="1">The sequence shown here is derived from an EMBL/GenBank/DDBJ whole genome shotgun (WGS) entry which is preliminary data.</text>
</comment>
<protein>
    <recommendedName>
        <fullName evidence="3">RHS repeat-associated core domain-containing protein</fullName>
    </recommendedName>
</protein>
<gene>
    <name evidence="1" type="ORF">KE626_22070</name>
</gene>
<sequence>MAGISSNALKGANYPENRMKYNGKELQNKEFGDGSGLEMYDFGARALDPQIGRWASIDPLAVKFYPLSPYVAMGNNPIRYLDPNGKKFINFDAAGNYTGTTKDNWWHNLWHGSKGRIVDNQGQVTQKFSFADPKNDVKDIQSGVIKRVEFVKESDIRDMMSRAGVFDSENKLENRNSRYEYIREQGQGGGGLDFSYRGIHRQFPEASASPVNKPSSMIFLVDGVAHNHMNFGNFLFGAAGAALGLSLPELLGGGHYNSLVNTKENNYSSQPDSMDDQYSIMKGFEHGYINYYKEIEYSGKVEFGPLLPISVF</sequence>
<reference evidence="1 2" key="1">
    <citation type="submission" date="2021-04" db="EMBL/GenBank/DDBJ databases">
        <title>Chitinophaga sp. nov., isolated from the rhizosphere soil.</title>
        <authorList>
            <person name="He S."/>
        </authorList>
    </citation>
    <scope>NUCLEOTIDE SEQUENCE [LARGE SCALE GENOMIC DNA]</scope>
    <source>
        <strain evidence="1 2">2R12</strain>
    </source>
</reference>
<evidence type="ECO:0008006" key="3">
    <source>
        <dbReference type="Google" id="ProtNLM"/>
    </source>
</evidence>
<dbReference type="NCBIfam" id="TIGR03696">
    <property type="entry name" value="Rhs_assc_core"/>
    <property type="match status" value="1"/>
</dbReference>
<organism evidence="1 2">
    <name type="scientific">Chitinophaga hostae</name>
    <dbReference type="NCBI Taxonomy" id="2831022"/>
    <lineage>
        <taxon>Bacteria</taxon>
        <taxon>Pseudomonadati</taxon>
        <taxon>Bacteroidota</taxon>
        <taxon>Chitinophagia</taxon>
        <taxon>Chitinophagales</taxon>
        <taxon>Chitinophagaceae</taxon>
        <taxon>Chitinophaga</taxon>
    </lineage>
</organism>
<proteinExistence type="predicted"/>
<accession>A0ABS5J4M0</accession>
<dbReference type="Gene3D" id="2.180.10.10">
    <property type="entry name" value="RHS repeat-associated core"/>
    <property type="match status" value="1"/>
</dbReference>
<evidence type="ECO:0000313" key="2">
    <source>
        <dbReference type="Proteomes" id="UP000676386"/>
    </source>
</evidence>
<evidence type="ECO:0000313" key="1">
    <source>
        <dbReference type="EMBL" id="MBS0030028.1"/>
    </source>
</evidence>
<dbReference type="InterPro" id="IPR022385">
    <property type="entry name" value="Rhs_assc_core"/>
</dbReference>